<dbReference type="OrthoDB" id="1446022at2"/>
<reference evidence="2" key="2">
    <citation type="journal article" date="2017" name="Genome Announc.">
        <title>Draft genome sequence of Paludibacter jiangxiensis NM7(T), a propionate-producing fermentative bacterium.</title>
        <authorList>
            <person name="Qiu Y.-L."/>
            <person name="Tourlousse D.M."/>
            <person name="Matsuura N."/>
            <person name="Ohashi A."/>
            <person name="Sekiguchi Y."/>
        </authorList>
    </citation>
    <scope>NUCLEOTIDE SEQUENCE [LARGE SCALE GENOMIC DNA]</scope>
    <source>
        <strain evidence="2">NM7</strain>
    </source>
</reference>
<organism evidence="1 2">
    <name type="scientific">Paludibacter jiangxiensis</name>
    <dbReference type="NCBI Taxonomy" id="681398"/>
    <lineage>
        <taxon>Bacteria</taxon>
        <taxon>Pseudomonadati</taxon>
        <taxon>Bacteroidota</taxon>
        <taxon>Bacteroidia</taxon>
        <taxon>Bacteroidales</taxon>
        <taxon>Paludibacteraceae</taxon>
        <taxon>Paludibacter</taxon>
    </lineage>
</organism>
<protein>
    <submittedName>
        <fullName evidence="1">Uncharacterized protein</fullName>
    </submittedName>
</protein>
<gene>
    <name evidence="1" type="ORF">PJIAN_3678</name>
</gene>
<evidence type="ECO:0000313" key="1">
    <source>
        <dbReference type="EMBL" id="GAT63352.1"/>
    </source>
</evidence>
<dbReference type="STRING" id="681398.PJIAN_3678"/>
<sequence length="61" mass="6953">MKKKVTIDEAVYAAIGLALHELADEVHDVESNVLTIKHETFSYSPWSSKAFSMRQPYNVKK</sequence>
<reference evidence="2" key="1">
    <citation type="submission" date="2016-04" db="EMBL/GenBank/DDBJ databases">
        <title>Draft genome sequence of Paludibacter jiangxiensis strain NM7.</title>
        <authorList>
            <person name="Qiu Y."/>
            <person name="Matsuura N."/>
            <person name="Ohashi A."/>
            <person name="Tourlousse M.D."/>
            <person name="Sekiguchi Y."/>
        </authorList>
    </citation>
    <scope>NUCLEOTIDE SEQUENCE [LARGE SCALE GENOMIC DNA]</scope>
    <source>
        <strain evidence="2">NM7</strain>
    </source>
</reference>
<dbReference type="AlphaFoldDB" id="A0A171A767"/>
<accession>A0A171A767</accession>
<proteinExistence type="predicted"/>
<keyword evidence="2" id="KW-1185">Reference proteome</keyword>
<evidence type="ECO:0000313" key="2">
    <source>
        <dbReference type="Proteomes" id="UP000076586"/>
    </source>
</evidence>
<comment type="caution">
    <text evidence="1">The sequence shown here is derived from an EMBL/GenBank/DDBJ whole genome shotgun (WGS) entry which is preliminary data.</text>
</comment>
<dbReference type="EMBL" id="BDCR01000003">
    <property type="protein sequence ID" value="GAT63352.1"/>
    <property type="molecule type" value="Genomic_DNA"/>
</dbReference>
<name>A0A171A767_9BACT</name>
<dbReference type="Proteomes" id="UP000076586">
    <property type="component" value="Unassembled WGS sequence"/>
</dbReference>